<dbReference type="AlphaFoldDB" id="M0P8L3"/>
<keyword evidence="1" id="KW-0472">Membrane</keyword>
<proteinExistence type="predicted"/>
<reference evidence="2 3" key="1">
    <citation type="journal article" date="2014" name="PLoS Genet.">
        <title>Phylogenetically driven sequencing of extremely halophilic archaea reveals strategies for static and dynamic osmo-response.</title>
        <authorList>
            <person name="Becker E.A."/>
            <person name="Seitzer P.M."/>
            <person name="Tritt A."/>
            <person name="Larsen D."/>
            <person name="Krusor M."/>
            <person name="Yao A.I."/>
            <person name="Wu D."/>
            <person name="Madern D."/>
            <person name="Eisen J.A."/>
            <person name="Darling A.E."/>
            <person name="Facciotti M.T."/>
        </authorList>
    </citation>
    <scope>NUCLEOTIDE SEQUENCE [LARGE SCALE GENOMIC DNA]</scope>
    <source>
        <strain evidence="2 3">JCM 13560</strain>
    </source>
</reference>
<feature type="transmembrane region" description="Helical" evidence="1">
    <location>
        <begin position="165"/>
        <end position="185"/>
    </location>
</feature>
<dbReference type="PATRIC" id="fig|1230454.4.peg.2426"/>
<sequence length="222" mass="22414">MTRVLSGVLAYPIRGSPRFDALVVGGGLHLLAVWLPLLPFIAVAGYLARVLAATATAGPGEAADRPGWRPLGGLFLDGLRLIATCAGYLAVPVALLLVTLGGPLEAVDPTGTTDGIFFIVGTTVSTLLAFAICYPLPAALVAVAREGSLRAAVDTARVGVATRDAGYLVATLLAAGGIGIAAAAYGALNAVALGFFVAFYVEVVAAAAIGEATGRAWERRGI</sequence>
<feature type="transmembrane region" description="Helical" evidence="1">
    <location>
        <begin position="31"/>
        <end position="58"/>
    </location>
</feature>
<evidence type="ECO:0008006" key="4">
    <source>
        <dbReference type="Google" id="ProtNLM"/>
    </source>
</evidence>
<keyword evidence="3" id="KW-1185">Reference proteome</keyword>
<feature type="transmembrane region" description="Helical" evidence="1">
    <location>
        <begin position="116"/>
        <end position="144"/>
    </location>
</feature>
<evidence type="ECO:0000313" key="3">
    <source>
        <dbReference type="Proteomes" id="UP000011575"/>
    </source>
</evidence>
<gene>
    <name evidence="2" type="ORF">C461_12074</name>
</gene>
<dbReference type="InterPro" id="IPR025098">
    <property type="entry name" value="DUF4013"/>
</dbReference>
<dbReference type="STRING" id="1230454.C461_12074"/>
<dbReference type="Proteomes" id="UP000011575">
    <property type="component" value="Unassembled WGS sequence"/>
</dbReference>
<dbReference type="EMBL" id="AOJI01000027">
    <property type="protein sequence ID" value="EMA66371.1"/>
    <property type="molecule type" value="Genomic_DNA"/>
</dbReference>
<comment type="caution">
    <text evidence="2">The sequence shown here is derived from an EMBL/GenBank/DDBJ whole genome shotgun (WGS) entry which is preliminary data.</text>
</comment>
<accession>M0P8L3</accession>
<name>M0P8L3_9EURY</name>
<keyword evidence="1" id="KW-1133">Transmembrane helix</keyword>
<dbReference type="Pfam" id="PF13197">
    <property type="entry name" value="DUF4013"/>
    <property type="match status" value="1"/>
</dbReference>
<keyword evidence="1" id="KW-0812">Transmembrane</keyword>
<feature type="transmembrane region" description="Helical" evidence="1">
    <location>
        <begin position="79"/>
        <end position="104"/>
    </location>
</feature>
<feature type="transmembrane region" description="Helical" evidence="1">
    <location>
        <begin position="191"/>
        <end position="210"/>
    </location>
</feature>
<protein>
    <recommendedName>
        <fullName evidence="4">DUF4013 domain-containing protein</fullName>
    </recommendedName>
</protein>
<organism evidence="2 3">
    <name type="scientific">Halorubrum aidingense JCM 13560</name>
    <dbReference type="NCBI Taxonomy" id="1230454"/>
    <lineage>
        <taxon>Archaea</taxon>
        <taxon>Methanobacteriati</taxon>
        <taxon>Methanobacteriota</taxon>
        <taxon>Stenosarchaea group</taxon>
        <taxon>Halobacteria</taxon>
        <taxon>Halobacteriales</taxon>
        <taxon>Haloferacaceae</taxon>
        <taxon>Halorubrum</taxon>
    </lineage>
</organism>
<evidence type="ECO:0000313" key="2">
    <source>
        <dbReference type="EMBL" id="EMA66371.1"/>
    </source>
</evidence>
<evidence type="ECO:0000256" key="1">
    <source>
        <dbReference type="SAM" id="Phobius"/>
    </source>
</evidence>